<keyword evidence="6" id="KW-1185">Reference proteome</keyword>
<evidence type="ECO:0000256" key="1">
    <source>
        <dbReference type="ARBA" id="ARBA00008857"/>
    </source>
</evidence>
<gene>
    <name evidence="5" type="ORF">ACFFTU_00520</name>
</gene>
<dbReference type="Gene3D" id="1.10.443.10">
    <property type="entry name" value="Intergrase catalytic core"/>
    <property type="match status" value="1"/>
</dbReference>
<dbReference type="Proteomes" id="UP001589718">
    <property type="component" value="Unassembled WGS sequence"/>
</dbReference>
<sequence>MVTKSLTHGMGTFFKECAHAKSRWSKCPHPYKIQFRDITERQRVESGFQTETAAVGRLLEVYNAKQAARGRGGRAERVAKYGAMRFGEYAAEWRGGQRHLEVGSLVHLDSLMKHHILPVLGSRRMDSLDHKVVDGFIRAMERAGAGLATQANAFDKLRAVLLYAHRLGLYDTSPLEGVKPPQYDPARAVIPSTAQLAGIRVAGDDMFRLVADLMSGSGLRNGEALAVNVRNIVADDVYRITEQVNHTIHAYAWLKHRKVNEYRDVPLPTRTRETVEWYADKYGTVDGCLLRHPNDPGRPLPYYYLGNQWAHIKKAGEVEIPDGMVLYGMRHFFASNCLSHNIPITDVAEWMGHRSIDITYKIYRHLMPGSINTAAKILNIDLAA</sequence>
<dbReference type="SUPFAM" id="SSF56349">
    <property type="entry name" value="DNA breaking-rejoining enzymes"/>
    <property type="match status" value="1"/>
</dbReference>
<dbReference type="CDD" id="cd00397">
    <property type="entry name" value="DNA_BRE_C"/>
    <property type="match status" value="1"/>
</dbReference>
<dbReference type="PROSITE" id="PS51898">
    <property type="entry name" value="TYR_RECOMBINASE"/>
    <property type="match status" value="1"/>
</dbReference>
<keyword evidence="2" id="KW-0238">DNA-binding</keyword>
<dbReference type="InterPro" id="IPR011010">
    <property type="entry name" value="DNA_brk_join_enz"/>
</dbReference>
<dbReference type="InterPro" id="IPR013762">
    <property type="entry name" value="Integrase-like_cat_sf"/>
</dbReference>
<dbReference type="Pfam" id="PF00589">
    <property type="entry name" value="Phage_integrase"/>
    <property type="match status" value="1"/>
</dbReference>
<evidence type="ECO:0000313" key="5">
    <source>
        <dbReference type="EMBL" id="MFB9518448.1"/>
    </source>
</evidence>
<protein>
    <submittedName>
        <fullName evidence="5">Tyrosine-type recombinase/integrase</fullName>
    </submittedName>
</protein>
<reference evidence="5 6" key="1">
    <citation type="submission" date="2024-09" db="EMBL/GenBank/DDBJ databases">
        <authorList>
            <person name="Sun Q."/>
            <person name="Mori K."/>
        </authorList>
    </citation>
    <scope>NUCLEOTIDE SEQUENCE [LARGE SCALE GENOMIC DNA]</scope>
    <source>
        <strain evidence="5 6">JCM 4362</strain>
    </source>
</reference>
<dbReference type="PANTHER" id="PTHR30349">
    <property type="entry name" value="PHAGE INTEGRASE-RELATED"/>
    <property type="match status" value="1"/>
</dbReference>
<dbReference type="RefSeq" id="WP_345220032.1">
    <property type="nucleotide sequence ID" value="NZ_BAAAXE010000005.1"/>
</dbReference>
<dbReference type="InterPro" id="IPR050090">
    <property type="entry name" value="Tyrosine_recombinase_XerCD"/>
</dbReference>
<dbReference type="InterPro" id="IPR002104">
    <property type="entry name" value="Integrase_catalytic"/>
</dbReference>
<dbReference type="PANTHER" id="PTHR30349:SF64">
    <property type="entry name" value="PROPHAGE INTEGRASE INTD-RELATED"/>
    <property type="match status" value="1"/>
</dbReference>
<organism evidence="5 6">
    <name type="scientific">Streptomyces cremeus</name>
    <dbReference type="NCBI Taxonomy" id="66881"/>
    <lineage>
        <taxon>Bacteria</taxon>
        <taxon>Bacillati</taxon>
        <taxon>Actinomycetota</taxon>
        <taxon>Actinomycetes</taxon>
        <taxon>Kitasatosporales</taxon>
        <taxon>Streptomycetaceae</taxon>
        <taxon>Streptomyces</taxon>
    </lineage>
</organism>
<comment type="caution">
    <text evidence="5">The sequence shown here is derived from an EMBL/GenBank/DDBJ whole genome shotgun (WGS) entry which is preliminary data.</text>
</comment>
<feature type="domain" description="Tyr recombinase" evidence="4">
    <location>
        <begin position="178"/>
        <end position="379"/>
    </location>
</feature>
<name>A0ABV5P5H8_STRCM</name>
<proteinExistence type="inferred from homology"/>
<evidence type="ECO:0000259" key="4">
    <source>
        <dbReference type="PROSITE" id="PS51898"/>
    </source>
</evidence>
<evidence type="ECO:0000313" key="6">
    <source>
        <dbReference type="Proteomes" id="UP001589718"/>
    </source>
</evidence>
<dbReference type="InterPro" id="IPR010998">
    <property type="entry name" value="Integrase_recombinase_N"/>
</dbReference>
<keyword evidence="3" id="KW-0233">DNA recombination</keyword>
<dbReference type="EMBL" id="JBHMCR010000001">
    <property type="protein sequence ID" value="MFB9518448.1"/>
    <property type="molecule type" value="Genomic_DNA"/>
</dbReference>
<dbReference type="Gene3D" id="1.10.150.130">
    <property type="match status" value="1"/>
</dbReference>
<evidence type="ECO:0000256" key="2">
    <source>
        <dbReference type="ARBA" id="ARBA00023125"/>
    </source>
</evidence>
<accession>A0ABV5P5H8</accession>
<evidence type="ECO:0000256" key="3">
    <source>
        <dbReference type="ARBA" id="ARBA00023172"/>
    </source>
</evidence>
<comment type="similarity">
    <text evidence="1">Belongs to the 'phage' integrase family.</text>
</comment>